<evidence type="ECO:0000259" key="1">
    <source>
        <dbReference type="Pfam" id="PF04321"/>
    </source>
</evidence>
<dbReference type="AlphaFoldDB" id="A0A1M5RBE3"/>
<dbReference type="Proteomes" id="UP000184447">
    <property type="component" value="Unassembled WGS sequence"/>
</dbReference>
<dbReference type="GO" id="GO:0004764">
    <property type="term" value="F:shikimate 3-dehydrogenase (NADP+) activity"/>
    <property type="evidence" value="ECO:0007669"/>
    <property type="project" value="InterPro"/>
</dbReference>
<feature type="domain" description="Shikimate dehydrogenase substrate binding N-terminal" evidence="2">
    <location>
        <begin position="318"/>
        <end position="398"/>
    </location>
</feature>
<name>A0A1M5RBE3_9CLOT</name>
<evidence type="ECO:0000313" key="3">
    <source>
        <dbReference type="EMBL" id="SHH23652.1"/>
    </source>
</evidence>
<dbReference type="InterPro" id="IPR046346">
    <property type="entry name" value="Aminoacid_DH-like_N_sf"/>
</dbReference>
<sequence length="900" mass="104287">MEYKSLEKIYILEDNISQLISSNPDESEYSIIVKNQKINIPDKIQKEVDLNWDNFKNNNTRCAKDKTTFFFNAYDKYARCDYVFSEQFRYVQAFGRSKEFNKYSCLVAANNLTALSSMCLILTNDKKMIFGIKKNMDDKISGFSGYINDDFIMENKVDIYRYLTNTIKDELNIISEDIKKIVRIGQAYSPNIVDSNDRLNNKVYNNNFIVELKISSENVINNFKKSFQFNRIIKVDINDNEITDFIIKNQNRFSIHCIAAVYNYLSYEDRNNETKILLDSLNFNIIPKVEVKIGKDKTVNIIKKLKIFNWGLIGNSKIKYYSIAPKMWIELFEHLNYPVNYFILSEDDETIILDKLNKLAKDDTFIGCNIAMPWKTVAFKECDYIDYNIKKFKTINTIVSKDNTIKGYNTDGRGLINSIKEKTTLKNKVVLIMGAGGASQTLPLYLIKDRIKSLYVCDIINEKSENLANHYIDLFQKENKSIKAITHNDLLSIMDKIDIIINATPCGMVGFTSKMAFDQTLIDKLEPNVVIAEMVYNPYLTTLLKVTAEKEHTICEGMNMLVEQAAISFYHGFGIELSSKNKKFMKEIAMDELMEKKTIIITGSSGFIGRYLVSKLKCNYRIIGIDSMELKNNQCDYFYKIDINNYERVQEIFVDYKIDFVIHTAAEKSLVKCENDKEKAYKINYLGSEFLYGLTKKQGAKFIFISSDQVFDGQEGNYLEIGKTNPINYYGELKVIFENKFKDEKDIAICRTALTFGAIPESQSAYFDEVKHKEFLVVQGYIVQHVKYKLSKREYISLPKNEYMNPTSVELLYNQISKVIEKDITGIVHCCGSEKISRYEFGKKIAKSFGLDDRFIKSEDSNDKLRPKDVSLDVKYSSEILGMKYWNVDIMLRKLKNEIN</sequence>
<dbReference type="SUPFAM" id="SSF53223">
    <property type="entry name" value="Aminoacid dehydrogenase-like, N-terminal domain"/>
    <property type="match status" value="1"/>
</dbReference>
<organism evidence="3 4">
    <name type="scientific">Clostridium grantii DSM 8605</name>
    <dbReference type="NCBI Taxonomy" id="1121316"/>
    <lineage>
        <taxon>Bacteria</taxon>
        <taxon>Bacillati</taxon>
        <taxon>Bacillota</taxon>
        <taxon>Clostridia</taxon>
        <taxon>Eubacteriales</taxon>
        <taxon>Clostridiaceae</taxon>
        <taxon>Clostridium</taxon>
    </lineage>
</organism>
<dbReference type="UniPathway" id="UPA00124"/>
<dbReference type="Pfam" id="PF08501">
    <property type="entry name" value="Shikimate_dh_N"/>
    <property type="match status" value="1"/>
</dbReference>
<evidence type="ECO:0000259" key="2">
    <source>
        <dbReference type="Pfam" id="PF08501"/>
    </source>
</evidence>
<dbReference type="PANTHER" id="PTHR43242">
    <property type="entry name" value="NAD(P)-BINDING ROSSMANN-FOLD SUPERFAMILY PROTEIN"/>
    <property type="match status" value="1"/>
</dbReference>
<keyword evidence="4" id="KW-1185">Reference proteome</keyword>
<dbReference type="CDD" id="cd01065">
    <property type="entry name" value="NAD_bind_Shikimate_DH"/>
    <property type="match status" value="1"/>
</dbReference>
<dbReference type="InterPro" id="IPR029903">
    <property type="entry name" value="RmlD-like-bd"/>
</dbReference>
<dbReference type="OrthoDB" id="9808602at2"/>
<proteinExistence type="predicted"/>
<accession>A0A1M5RBE3</accession>
<dbReference type="PANTHER" id="PTHR43242:SF1">
    <property type="entry name" value="NAD(P)-BINDING ROSSMANN-FOLD SUPERFAMILY PROTEIN"/>
    <property type="match status" value="1"/>
</dbReference>
<dbReference type="InterPro" id="IPR036291">
    <property type="entry name" value="NAD(P)-bd_dom_sf"/>
</dbReference>
<dbReference type="SUPFAM" id="SSF51735">
    <property type="entry name" value="NAD(P)-binding Rossmann-fold domains"/>
    <property type="match status" value="2"/>
</dbReference>
<dbReference type="RefSeq" id="WP_073336556.1">
    <property type="nucleotide sequence ID" value="NZ_FQXM01000003.1"/>
</dbReference>
<dbReference type="Gene3D" id="3.40.50.10860">
    <property type="entry name" value="Leucine Dehydrogenase, chain A, domain 1"/>
    <property type="match status" value="1"/>
</dbReference>
<dbReference type="STRING" id="1121316.SAMN02745207_00437"/>
<dbReference type="GO" id="GO:0019305">
    <property type="term" value="P:dTDP-rhamnose biosynthetic process"/>
    <property type="evidence" value="ECO:0007669"/>
    <property type="project" value="UniProtKB-UniPathway"/>
</dbReference>
<dbReference type="EMBL" id="FQXM01000003">
    <property type="protein sequence ID" value="SHH23652.1"/>
    <property type="molecule type" value="Genomic_DNA"/>
</dbReference>
<protein>
    <submittedName>
        <fullName evidence="3">dTDP-4-dehydrorhamnose reductase</fullName>
    </submittedName>
</protein>
<feature type="domain" description="RmlD-like substrate binding" evidence="1">
    <location>
        <begin position="598"/>
        <end position="883"/>
    </location>
</feature>
<reference evidence="3 4" key="1">
    <citation type="submission" date="2016-11" db="EMBL/GenBank/DDBJ databases">
        <authorList>
            <person name="Jaros S."/>
            <person name="Januszkiewicz K."/>
            <person name="Wedrychowicz H."/>
        </authorList>
    </citation>
    <scope>NUCLEOTIDE SEQUENCE [LARGE SCALE GENOMIC DNA]</scope>
    <source>
        <strain evidence="3 4">DSM 8605</strain>
    </source>
</reference>
<evidence type="ECO:0000313" key="4">
    <source>
        <dbReference type="Proteomes" id="UP000184447"/>
    </source>
</evidence>
<gene>
    <name evidence="3" type="ORF">SAMN02745207_00437</name>
</gene>
<dbReference type="Gene3D" id="3.40.50.720">
    <property type="entry name" value="NAD(P)-binding Rossmann-like Domain"/>
    <property type="match status" value="2"/>
</dbReference>
<dbReference type="Pfam" id="PF04321">
    <property type="entry name" value="RmlD_sub_bind"/>
    <property type="match status" value="1"/>
</dbReference>
<dbReference type="CDD" id="cd05254">
    <property type="entry name" value="dTDP_HR_like_SDR_e"/>
    <property type="match status" value="1"/>
</dbReference>
<dbReference type="InterPro" id="IPR013708">
    <property type="entry name" value="Shikimate_DH-bd_N"/>
</dbReference>